<name>A0A9P4HDY0_9PLEO</name>
<dbReference type="PANTHER" id="PTHR42760:SF45">
    <property type="entry name" value="SHORT CHAIN DEHYDROGENASE_REDUCTASE FAMILY PROTEIN, PUTATIVE (AFU_ORTHOLOGUE AFUA_3G09150)-RELATED"/>
    <property type="match status" value="1"/>
</dbReference>
<proteinExistence type="inferred from homology"/>
<dbReference type="GO" id="GO:0006633">
    <property type="term" value="P:fatty acid biosynthetic process"/>
    <property type="evidence" value="ECO:0007669"/>
    <property type="project" value="TreeGrafter"/>
</dbReference>
<feature type="compositionally biased region" description="Polar residues" evidence="2">
    <location>
        <begin position="59"/>
        <end position="72"/>
    </location>
</feature>
<evidence type="ECO:0000256" key="1">
    <source>
        <dbReference type="ARBA" id="ARBA00006484"/>
    </source>
</evidence>
<gene>
    <name evidence="3" type="ORF">EK21DRAFT_111121</name>
</gene>
<dbReference type="InterPro" id="IPR002347">
    <property type="entry name" value="SDR_fam"/>
</dbReference>
<dbReference type="Proteomes" id="UP000799777">
    <property type="component" value="Unassembled WGS sequence"/>
</dbReference>
<dbReference type="GO" id="GO:0016616">
    <property type="term" value="F:oxidoreductase activity, acting on the CH-OH group of donors, NAD or NADP as acceptor"/>
    <property type="evidence" value="ECO:0007669"/>
    <property type="project" value="TreeGrafter"/>
</dbReference>
<protein>
    <submittedName>
        <fullName evidence="3">Uncharacterized protein</fullName>
    </submittedName>
</protein>
<dbReference type="EMBL" id="ML978182">
    <property type="protein sequence ID" value="KAF2031296.1"/>
    <property type="molecule type" value="Genomic_DNA"/>
</dbReference>
<dbReference type="OrthoDB" id="1669814at2759"/>
<dbReference type="Gene3D" id="3.40.50.720">
    <property type="entry name" value="NAD(P)-binding Rossmann-like Domain"/>
    <property type="match status" value="1"/>
</dbReference>
<reference evidence="3" key="1">
    <citation type="journal article" date="2020" name="Stud. Mycol.">
        <title>101 Dothideomycetes genomes: a test case for predicting lifestyles and emergence of pathogens.</title>
        <authorList>
            <person name="Haridas S."/>
            <person name="Albert R."/>
            <person name="Binder M."/>
            <person name="Bloem J."/>
            <person name="Labutti K."/>
            <person name="Salamov A."/>
            <person name="Andreopoulos B."/>
            <person name="Baker S."/>
            <person name="Barry K."/>
            <person name="Bills G."/>
            <person name="Bluhm B."/>
            <person name="Cannon C."/>
            <person name="Castanera R."/>
            <person name="Culley D."/>
            <person name="Daum C."/>
            <person name="Ezra D."/>
            <person name="Gonzalez J."/>
            <person name="Henrissat B."/>
            <person name="Kuo A."/>
            <person name="Liang C."/>
            <person name="Lipzen A."/>
            <person name="Lutzoni F."/>
            <person name="Magnuson J."/>
            <person name="Mondo S."/>
            <person name="Nolan M."/>
            <person name="Ohm R."/>
            <person name="Pangilinan J."/>
            <person name="Park H.-J."/>
            <person name="Ramirez L."/>
            <person name="Alfaro M."/>
            <person name="Sun H."/>
            <person name="Tritt A."/>
            <person name="Yoshinaga Y."/>
            <person name="Zwiers L.-H."/>
            <person name="Turgeon B."/>
            <person name="Goodwin S."/>
            <person name="Spatafora J."/>
            <person name="Crous P."/>
            <person name="Grigoriev I."/>
        </authorList>
    </citation>
    <scope>NUCLEOTIDE SEQUENCE</scope>
    <source>
        <strain evidence="3">CBS 110217</strain>
    </source>
</reference>
<dbReference type="SUPFAM" id="SSF51735">
    <property type="entry name" value="NAD(P)-binding Rossmann-fold domains"/>
    <property type="match status" value="1"/>
</dbReference>
<evidence type="ECO:0000313" key="4">
    <source>
        <dbReference type="Proteomes" id="UP000799777"/>
    </source>
</evidence>
<keyword evidence="4" id="KW-1185">Reference proteome</keyword>
<organism evidence="3 4">
    <name type="scientific">Setomelanomma holmii</name>
    <dbReference type="NCBI Taxonomy" id="210430"/>
    <lineage>
        <taxon>Eukaryota</taxon>
        <taxon>Fungi</taxon>
        <taxon>Dikarya</taxon>
        <taxon>Ascomycota</taxon>
        <taxon>Pezizomycotina</taxon>
        <taxon>Dothideomycetes</taxon>
        <taxon>Pleosporomycetidae</taxon>
        <taxon>Pleosporales</taxon>
        <taxon>Pleosporineae</taxon>
        <taxon>Phaeosphaeriaceae</taxon>
        <taxon>Setomelanomma</taxon>
    </lineage>
</organism>
<evidence type="ECO:0000313" key="3">
    <source>
        <dbReference type="EMBL" id="KAF2031296.1"/>
    </source>
</evidence>
<sequence length="212" mass="23452">MGPFTGMDALDENGHFTQLEDVPTNEDGLVHQDGLIDQDGFVTQDGLVNEDGRRDEDVPTSSDQLSHSNPSIGWSEKDNIDLGTTTTSYFLGKVIAIASGDSGMCKATSEHLRHHGARVSWASFNTANARNIPGLNAARAHKDFVVWYIDVRDEQQVERWIKETIELWGDIHGCVNFGGGSSRNFLHNTIKQLDISEWQRTVDHKLTGSCIA</sequence>
<comment type="similarity">
    <text evidence="1">Belongs to the short-chain dehydrogenases/reductases (SDR) family.</text>
</comment>
<evidence type="ECO:0000256" key="2">
    <source>
        <dbReference type="SAM" id="MobiDB-lite"/>
    </source>
</evidence>
<dbReference type="AlphaFoldDB" id="A0A9P4HDY0"/>
<dbReference type="Pfam" id="PF13561">
    <property type="entry name" value="adh_short_C2"/>
    <property type="match status" value="1"/>
</dbReference>
<feature type="region of interest" description="Disordered" evidence="2">
    <location>
        <begin position="46"/>
        <end position="72"/>
    </location>
</feature>
<dbReference type="InterPro" id="IPR036291">
    <property type="entry name" value="NAD(P)-bd_dom_sf"/>
</dbReference>
<accession>A0A9P4HDY0</accession>
<comment type="caution">
    <text evidence="3">The sequence shown here is derived from an EMBL/GenBank/DDBJ whole genome shotgun (WGS) entry which is preliminary data.</text>
</comment>
<dbReference type="GO" id="GO:0048038">
    <property type="term" value="F:quinone binding"/>
    <property type="evidence" value="ECO:0007669"/>
    <property type="project" value="TreeGrafter"/>
</dbReference>
<dbReference type="PANTHER" id="PTHR42760">
    <property type="entry name" value="SHORT-CHAIN DEHYDROGENASES/REDUCTASES FAMILY MEMBER"/>
    <property type="match status" value="1"/>
</dbReference>